<reference evidence="1 2" key="1">
    <citation type="submission" date="2016-11" db="EMBL/GenBank/DDBJ databases">
        <authorList>
            <person name="Jaros S."/>
            <person name="Januszkiewicz K."/>
            <person name="Wedrychowicz H."/>
        </authorList>
    </citation>
    <scope>NUCLEOTIDE SEQUENCE [LARGE SCALE GENOMIC DNA]</scope>
    <source>
        <strain evidence="1 2">DSM 2631</strain>
    </source>
</reference>
<dbReference type="Gene3D" id="3.40.50.880">
    <property type="match status" value="1"/>
</dbReference>
<dbReference type="RefSeq" id="WP_072897558.1">
    <property type="nucleotide sequence ID" value="NZ_FQVM01000034.1"/>
</dbReference>
<dbReference type="STRING" id="1533.SAMN05443638_13424"/>
<sequence>MKLYLFSTFEEGKNHPLIKKLKSKYKHKFKISCLYLDYEQSEALDKVEVFKSIGAICTFYDLYSKGIEEHFKDIYCNDFICFLCKNPKNLVDRLKNKDMQLLLNNLNKSNTGIILEGEATKICGPETWWEFIKEFPLKKSGGRALNITDFYFIPNWEENKQYLYKFIDLSSAKKDIYYGCDKRCGIAIEDSKIYFYGDVIEISKGRTSIYNGERRII</sequence>
<organism evidence="1 2">
    <name type="scientific">Clostridium fallax</name>
    <dbReference type="NCBI Taxonomy" id="1533"/>
    <lineage>
        <taxon>Bacteria</taxon>
        <taxon>Bacillati</taxon>
        <taxon>Bacillota</taxon>
        <taxon>Clostridia</taxon>
        <taxon>Eubacteriales</taxon>
        <taxon>Clostridiaceae</taxon>
        <taxon>Clostridium</taxon>
    </lineage>
</organism>
<dbReference type="OrthoDB" id="9778515at2"/>
<name>A0A1M4YZQ6_9CLOT</name>
<dbReference type="EMBL" id="FQVM01000034">
    <property type="protein sequence ID" value="SHF11281.1"/>
    <property type="molecule type" value="Genomic_DNA"/>
</dbReference>
<keyword evidence="2" id="KW-1185">Reference proteome</keyword>
<proteinExistence type="predicted"/>
<evidence type="ECO:0000313" key="1">
    <source>
        <dbReference type="EMBL" id="SHF11281.1"/>
    </source>
</evidence>
<gene>
    <name evidence="1" type="ORF">SAMN05443638_13424</name>
</gene>
<accession>A0A1M4YZQ6</accession>
<dbReference type="InterPro" id="IPR029062">
    <property type="entry name" value="Class_I_gatase-like"/>
</dbReference>
<evidence type="ECO:0000313" key="2">
    <source>
        <dbReference type="Proteomes" id="UP000184035"/>
    </source>
</evidence>
<dbReference type="AlphaFoldDB" id="A0A1M4YZQ6"/>
<protein>
    <submittedName>
        <fullName evidence="1">Uncharacterized protein</fullName>
    </submittedName>
</protein>
<dbReference type="Proteomes" id="UP000184035">
    <property type="component" value="Unassembled WGS sequence"/>
</dbReference>